<dbReference type="Pfam" id="PF01370">
    <property type="entry name" value="Epimerase"/>
    <property type="match status" value="1"/>
</dbReference>
<comment type="caution">
    <text evidence="2">The sequence shown here is derived from an EMBL/GenBank/DDBJ whole genome shotgun (WGS) entry which is preliminary data.</text>
</comment>
<dbReference type="Gene3D" id="3.40.50.720">
    <property type="entry name" value="NAD(P)-binding Rossmann-like Domain"/>
    <property type="match status" value="1"/>
</dbReference>
<dbReference type="GO" id="GO:0005737">
    <property type="term" value="C:cytoplasm"/>
    <property type="evidence" value="ECO:0007669"/>
    <property type="project" value="TreeGrafter"/>
</dbReference>
<dbReference type="PANTHER" id="PTHR48079:SF6">
    <property type="entry name" value="NAD(P)-BINDING DOMAIN-CONTAINING PROTEIN-RELATED"/>
    <property type="match status" value="1"/>
</dbReference>
<dbReference type="EMBL" id="NAEP01000069">
    <property type="protein sequence ID" value="PDQ34104.1"/>
    <property type="molecule type" value="Genomic_DNA"/>
</dbReference>
<name>A0A2A6FMJ9_9MICO</name>
<dbReference type="SUPFAM" id="SSF51735">
    <property type="entry name" value="NAD(P)-binding Rossmann-fold domains"/>
    <property type="match status" value="1"/>
</dbReference>
<dbReference type="Proteomes" id="UP000219994">
    <property type="component" value="Unassembled WGS sequence"/>
</dbReference>
<dbReference type="InterPro" id="IPR051783">
    <property type="entry name" value="NAD(P)-dependent_oxidoreduct"/>
</dbReference>
<evidence type="ECO:0000313" key="3">
    <source>
        <dbReference type="Proteomes" id="UP000219994"/>
    </source>
</evidence>
<gene>
    <name evidence="2" type="ORF">B5766_12780</name>
</gene>
<protein>
    <recommendedName>
        <fullName evidence="1">NAD-dependent epimerase/dehydratase domain-containing protein</fullName>
    </recommendedName>
</protein>
<organism evidence="2 3">
    <name type="scientific">Candidatus Lumbricidiphila eiseniae</name>
    <dbReference type="NCBI Taxonomy" id="1969409"/>
    <lineage>
        <taxon>Bacteria</taxon>
        <taxon>Bacillati</taxon>
        <taxon>Actinomycetota</taxon>
        <taxon>Actinomycetes</taxon>
        <taxon>Micrococcales</taxon>
        <taxon>Microbacteriaceae</taxon>
        <taxon>Candidatus Lumbricidiphila</taxon>
    </lineage>
</organism>
<evidence type="ECO:0000313" key="2">
    <source>
        <dbReference type="EMBL" id="PDQ34104.1"/>
    </source>
</evidence>
<dbReference type="InterPro" id="IPR001509">
    <property type="entry name" value="Epimerase_deHydtase"/>
</dbReference>
<accession>A0A2A6FMJ9</accession>
<dbReference type="AlphaFoldDB" id="A0A2A6FMJ9"/>
<dbReference type="GO" id="GO:0004029">
    <property type="term" value="F:aldehyde dehydrogenase (NAD+) activity"/>
    <property type="evidence" value="ECO:0007669"/>
    <property type="project" value="TreeGrafter"/>
</dbReference>
<dbReference type="PANTHER" id="PTHR48079">
    <property type="entry name" value="PROTEIN YEEZ"/>
    <property type="match status" value="1"/>
</dbReference>
<evidence type="ECO:0000259" key="1">
    <source>
        <dbReference type="Pfam" id="PF01370"/>
    </source>
</evidence>
<sequence>MRSIAITGGSGFIGGAIRRRALVDRRAVRLLGRSRPSGGFLEKWERVDLTEEAALSHAVEGAAALIHAAPYIGSDLQRSLATNVEGTRRLVAGCREAGLTTIVYVSTTGVYGLGPHRGTSEDAHPKPASALSQARLEAEQIVLAAGGVVIRPHLVYGPGDRRVLPSIWRATEIAGGLIEEGNALISILSTDALAVQVWHVVDSLLSGRVVSPLILNAASGSPSSVRVVVDALVRATGSKRRLPSVSLAKARPLLLNSGFSIHQIEMIAHDNWFKSALPTIAGKTWLDAPGFGLTIEDEAWYRETLAPFRR</sequence>
<proteinExistence type="predicted"/>
<feature type="domain" description="NAD-dependent epimerase/dehydratase" evidence="1">
    <location>
        <begin position="4"/>
        <end position="170"/>
    </location>
</feature>
<reference evidence="3" key="1">
    <citation type="submission" date="2017-03" db="EMBL/GenBank/DDBJ databases">
        <authorList>
            <person name="Lund M.B."/>
        </authorList>
    </citation>
    <scope>NUCLEOTIDE SEQUENCE [LARGE SCALE GENOMIC DNA]</scope>
</reference>
<dbReference type="InterPro" id="IPR036291">
    <property type="entry name" value="NAD(P)-bd_dom_sf"/>
</dbReference>